<evidence type="ECO:0000313" key="2">
    <source>
        <dbReference type="EMBL" id="GGG31717.1"/>
    </source>
</evidence>
<evidence type="ECO:0000313" key="3">
    <source>
        <dbReference type="Proteomes" id="UP000597507"/>
    </source>
</evidence>
<dbReference type="PROSITE" id="PS51257">
    <property type="entry name" value="PROKAR_LIPOPROTEIN"/>
    <property type="match status" value="1"/>
</dbReference>
<dbReference type="Pfam" id="PF12100">
    <property type="entry name" value="DUF3576"/>
    <property type="match status" value="1"/>
</dbReference>
<protein>
    <recommendedName>
        <fullName evidence="4">DUF3576 domain-containing protein</fullName>
    </recommendedName>
</protein>
<proteinExistence type="predicted"/>
<evidence type="ECO:0008006" key="4">
    <source>
        <dbReference type="Google" id="ProtNLM"/>
    </source>
</evidence>
<evidence type="ECO:0000256" key="1">
    <source>
        <dbReference type="SAM" id="SignalP"/>
    </source>
</evidence>
<feature type="chain" id="PRO_5035291407" description="DUF3576 domain-containing protein" evidence="1">
    <location>
        <begin position="23"/>
        <end position="196"/>
    </location>
</feature>
<reference evidence="2 3" key="1">
    <citation type="journal article" date="2014" name="Int. J. Syst. Evol. Microbiol.">
        <title>Complete genome sequence of Corynebacterium casei LMG S-19264T (=DSM 44701T), isolated from a smear-ripened cheese.</title>
        <authorList>
            <consortium name="US DOE Joint Genome Institute (JGI-PGF)"/>
            <person name="Walter F."/>
            <person name="Albersmeier A."/>
            <person name="Kalinowski J."/>
            <person name="Ruckert C."/>
        </authorList>
    </citation>
    <scope>NUCLEOTIDE SEQUENCE [LARGE SCALE GENOMIC DNA]</scope>
    <source>
        <strain evidence="2 3">CGMCC 1.16330</strain>
    </source>
</reference>
<name>A0A8J2ZBA5_9PROT</name>
<dbReference type="InterPro" id="IPR021959">
    <property type="entry name" value="DUF3576"/>
</dbReference>
<gene>
    <name evidence="2" type="ORF">GCM10010964_19620</name>
</gene>
<organism evidence="2 3">
    <name type="scientific">Caldovatus sediminis</name>
    <dbReference type="NCBI Taxonomy" id="2041189"/>
    <lineage>
        <taxon>Bacteria</taxon>
        <taxon>Pseudomonadati</taxon>
        <taxon>Pseudomonadota</taxon>
        <taxon>Alphaproteobacteria</taxon>
        <taxon>Acetobacterales</taxon>
        <taxon>Roseomonadaceae</taxon>
        <taxon>Caldovatus</taxon>
    </lineage>
</organism>
<keyword evidence="1" id="KW-0732">Signal</keyword>
<keyword evidence="3" id="KW-1185">Reference proteome</keyword>
<sequence>MSARLAYRAAAMSSRTSRIALALPLAALTFAAACGETRAVRNDEYVDDSRRAQVRGRLSGSSDGLLVFGVDRSRPPGNAGDPGGAGGGLGVNAYLWRATLDTLSFMPLASADPFGGVVITDWYTPPSEPSERFRATAYLLGRQLRSDGVRVSVHRQVRDRNGAWVDQPVSPGTAAALEDNILARARELRSQAIAAR</sequence>
<feature type="signal peptide" evidence="1">
    <location>
        <begin position="1"/>
        <end position="22"/>
    </location>
</feature>
<comment type="caution">
    <text evidence="2">The sequence shown here is derived from an EMBL/GenBank/DDBJ whole genome shotgun (WGS) entry which is preliminary data.</text>
</comment>
<dbReference type="Proteomes" id="UP000597507">
    <property type="component" value="Unassembled WGS sequence"/>
</dbReference>
<dbReference type="AlphaFoldDB" id="A0A8J2ZBA5"/>
<dbReference type="EMBL" id="BMKS01000005">
    <property type="protein sequence ID" value="GGG31717.1"/>
    <property type="molecule type" value="Genomic_DNA"/>
</dbReference>
<accession>A0A8J2ZBA5</accession>